<feature type="transmembrane region" description="Helical" evidence="6">
    <location>
        <begin position="46"/>
        <end position="68"/>
    </location>
</feature>
<sequence>MSFLRWAVVTVPGVLLLGFASGRSVPAGSSNPWYVALEKPALTPPGWMFPVAWSLLYVLLGLALAIVLNARGARGRGVAIALFVAQLAANLGWQPLFFGAHRIRAALGLIVVMLALAIATTVLFSRIRQVAAWLMVPYLIWISFAGVLTWSIGRLNPEAETLAPSSRTSQML</sequence>
<dbReference type="PANTHER" id="PTHR10057:SF0">
    <property type="entry name" value="TRANSLOCATOR PROTEIN"/>
    <property type="match status" value="1"/>
</dbReference>
<keyword evidence="5 6" id="KW-0472">Membrane</keyword>
<feature type="transmembrane region" description="Helical" evidence="6">
    <location>
        <begin position="105"/>
        <end position="124"/>
    </location>
</feature>
<dbReference type="RefSeq" id="WP_184058898.1">
    <property type="nucleotide sequence ID" value="NZ_JACIJK010000008.1"/>
</dbReference>
<evidence type="ECO:0000256" key="4">
    <source>
        <dbReference type="ARBA" id="ARBA00022989"/>
    </source>
</evidence>
<comment type="caution">
    <text evidence="7">The sequence shown here is derived from an EMBL/GenBank/DDBJ whole genome shotgun (WGS) entry which is preliminary data.</text>
</comment>
<evidence type="ECO:0000256" key="2">
    <source>
        <dbReference type="ARBA" id="ARBA00007524"/>
    </source>
</evidence>
<evidence type="ECO:0000313" key="8">
    <source>
        <dbReference type="Proteomes" id="UP000546200"/>
    </source>
</evidence>
<dbReference type="Pfam" id="PF03073">
    <property type="entry name" value="TspO_MBR"/>
    <property type="match status" value="1"/>
</dbReference>
<dbReference type="CDD" id="cd15904">
    <property type="entry name" value="TSPO_MBR"/>
    <property type="match status" value="1"/>
</dbReference>
<dbReference type="EMBL" id="JACIJK010000008">
    <property type="protein sequence ID" value="MBB5716033.1"/>
    <property type="molecule type" value="Genomic_DNA"/>
</dbReference>
<dbReference type="GO" id="GO:0033013">
    <property type="term" value="P:tetrapyrrole metabolic process"/>
    <property type="evidence" value="ECO:0007669"/>
    <property type="project" value="UniProtKB-ARBA"/>
</dbReference>
<keyword evidence="3 6" id="KW-0812">Transmembrane</keyword>
<organism evidence="7 8">
    <name type="scientific">Sphingomonas aerophila</name>
    <dbReference type="NCBI Taxonomy" id="1344948"/>
    <lineage>
        <taxon>Bacteria</taxon>
        <taxon>Pseudomonadati</taxon>
        <taxon>Pseudomonadota</taxon>
        <taxon>Alphaproteobacteria</taxon>
        <taxon>Sphingomonadales</taxon>
        <taxon>Sphingomonadaceae</taxon>
        <taxon>Sphingomonas</taxon>
    </lineage>
</organism>
<evidence type="ECO:0000256" key="3">
    <source>
        <dbReference type="ARBA" id="ARBA00022692"/>
    </source>
</evidence>
<feature type="transmembrane region" description="Helical" evidence="6">
    <location>
        <begin position="75"/>
        <end position="93"/>
    </location>
</feature>
<evidence type="ECO:0000313" key="7">
    <source>
        <dbReference type="EMBL" id="MBB5716033.1"/>
    </source>
</evidence>
<dbReference type="Gene3D" id="1.20.1260.100">
    <property type="entry name" value="TspO/MBR protein"/>
    <property type="match status" value="1"/>
</dbReference>
<dbReference type="Proteomes" id="UP000546200">
    <property type="component" value="Unassembled WGS sequence"/>
</dbReference>
<dbReference type="GO" id="GO:0016020">
    <property type="term" value="C:membrane"/>
    <property type="evidence" value="ECO:0007669"/>
    <property type="project" value="UniProtKB-SubCell"/>
</dbReference>
<comment type="subcellular location">
    <subcellularLocation>
        <location evidence="1">Membrane</location>
        <topology evidence="1">Multi-pass membrane protein</topology>
    </subcellularLocation>
</comment>
<accession>A0A7W9EWZ0</accession>
<evidence type="ECO:0000256" key="5">
    <source>
        <dbReference type="ARBA" id="ARBA00023136"/>
    </source>
</evidence>
<keyword evidence="4 6" id="KW-1133">Transmembrane helix</keyword>
<evidence type="ECO:0000256" key="1">
    <source>
        <dbReference type="ARBA" id="ARBA00004141"/>
    </source>
</evidence>
<gene>
    <name evidence="7" type="ORF">FHS94_002890</name>
</gene>
<name>A0A7W9EWZ0_9SPHN</name>
<dbReference type="InterPro" id="IPR038330">
    <property type="entry name" value="TspO/MBR-related_sf"/>
</dbReference>
<protein>
    <submittedName>
        <fullName evidence="7">Tryptophan-rich sensory protein</fullName>
    </submittedName>
</protein>
<dbReference type="FunFam" id="1.20.1260.100:FF:000001">
    <property type="entry name" value="translocator protein 2"/>
    <property type="match status" value="1"/>
</dbReference>
<reference evidence="7 8" key="1">
    <citation type="submission" date="2020-08" db="EMBL/GenBank/DDBJ databases">
        <title>Genomic Encyclopedia of Type Strains, Phase IV (KMG-IV): sequencing the most valuable type-strain genomes for metagenomic binning, comparative biology and taxonomic classification.</title>
        <authorList>
            <person name="Goeker M."/>
        </authorList>
    </citation>
    <scope>NUCLEOTIDE SEQUENCE [LARGE SCALE GENOMIC DNA]</scope>
    <source>
        <strain evidence="7 8">DSM 100044</strain>
    </source>
</reference>
<feature type="transmembrane region" description="Helical" evidence="6">
    <location>
        <begin position="131"/>
        <end position="152"/>
    </location>
</feature>
<dbReference type="PIRSF" id="PIRSF005859">
    <property type="entry name" value="PBR"/>
    <property type="match status" value="1"/>
</dbReference>
<dbReference type="PANTHER" id="PTHR10057">
    <property type="entry name" value="PERIPHERAL-TYPE BENZODIAZEPINE RECEPTOR"/>
    <property type="match status" value="1"/>
</dbReference>
<dbReference type="InterPro" id="IPR004307">
    <property type="entry name" value="TspO_MBR"/>
</dbReference>
<dbReference type="AlphaFoldDB" id="A0A7W9EWZ0"/>
<comment type="similarity">
    <text evidence="2">Belongs to the TspO/BZRP family.</text>
</comment>
<evidence type="ECO:0000256" key="6">
    <source>
        <dbReference type="SAM" id="Phobius"/>
    </source>
</evidence>
<keyword evidence="8" id="KW-1185">Reference proteome</keyword>
<proteinExistence type="inferred from homology"/>